<feature type="domain" description="Transposase IS66 central" evidence="1">
    <location>
        <begin position="3"/>
        <end position="160"/>
    </location>
</feature>
<dbReference type="Proteomes" id="UP000319771">
    <property type="component" value="Unassembled WGS sequence"/>
</dbReference>
<dbReference type="EMBL" id="VBPB01000069">
    <property type="protein sequence ID" value="TMQ73426.1"/>
    <property type="molecule type" value="Genomic_DNA"/>
</dbReference>
<protein>
    <recommendedName>
        <fullName evidence="1">Transposase IS66 central domain-containing protein</fullName>
    </recommendedName>
</protein>
<sequence>MRVDGGLEPIAEELRQEVLASDVVHTDDTPVTLAQSSGGGSRQSRVWVYLNREGRHWYEFTDSRKRDGPARVFKDFTGYLQADAYGGYDQLFFLGGATEVACMAHVRRKFVDAEATDPVLAKEAVDRIRALFQIEEAAKDLSDAARAELRDQNAPVTGGVQRLAGAGRDAGAAEVTAGACDHLCA</sequence>
<dbReference type="PANTHER" id="PTHR33678">
    <property type="entry name" value="BLL1576 PROTEIN"/>
    <property type="match status" value="1"/>
</dbReference>
<comment type="caution">
    <text evidence="2">The sequence shown here is derived from an EMBL/GenBank/DDBJ whole genome shotgun (WGS) entry which is preliminary data.</text>
</comment>
<evidence type="ECO:0000313" key="3">
    <source>
        <dbReference type="Proteomes" id="UP000319771"/>
    </source>
</evidence>
<accession>A0A538UC01</accession>
<gene>
    <name evidence="2" type="ORF">E6K81_04740</name>
</gene>
<organism evidence="2 3">
    <name type="scientific">Eiseniibacteriota bacterium</name>
    <dbReference type="NCBI Taxonomy" id="2212470"/>
    <lineage>
        <taxon>Bacteria</taxon>
        <taxon>Candidatus Eiseniibacteriota</taxon>
    </lineage>
</organism>
<dbReference type="AlphaFoldDB" id="A0A538UC01"/>
<dbReference type="InterPro" id="IPR052344">
    <property type="entry name" value="Transposase-related"/>
</dbReference>
<evidence type="ECO:0000313" key="2">
    <source>
        <dbReference type="EMBL" id="TMQ73426.1"/>
    </source>
</evidence>
<reference evidence="2 3" key="1">
    <citation type="journal article" date="2019" name="Nat. Microbiol.">
        <title>Mediterranean grassland soil C-N compound turnover is dependent on rainfall and depth, and is mediated by genomically divergent microorganisms.</title>
        <authorList>
            <person name="Diamond S."/>
            <person name="Andeer P.F."/>
            <person name="Li Z."/>
            <person name="Crits-Christoph A."/>
            <person name="Burstein D."/>
            <person name="Anantharaman K."/>
            <person name="Lane K.R."/>
            <person name="Thomas B.C."/>
            <person name="Pan C."/>
            <person name="Northen T.R."/>
            <person name="Banfield J.F."/>
        </authorList>
    </citation>
    <scope>NUCLEOTIDE SEQUENCE [LARGE SCALE GENOMIC DNA]</scope>
    <source>
        <strain evidence="2">WS_11</strain>
    </source>
</reference>
<dbReference type="InterPro" id="IPR004291">
    <property type="entry name" value="Transposase_IS66_central"/>
</dbReference>
<dbReference type="Pfam" id="PF03050">
    <property type="entry name" value="DDE_Tnp_IS66"/>
    <property type="match status" value="1"/>
</dbReference>
<name>A0A538UC01_UNCEI</name>
<evidence type="ECO:0000259" key="1">
    <source>
        <dbReference type="Pfam" id="PF03050"/>
    </source>
</evidence>
<proteinExistence type="predicted"/>
<dbReference type="PANTHER" id="PTHR33678:SF1">
    <property type="entry name" value="BLL1576 PROTEIN"/>
    <property type="match status" value="1"/>
</dbReference>